<gene>
    <name evidence="2" type="ORF">GWI33_018432</name>
</gene>
<dbReference type="AlphaFoldDB" id="A0A834I7B7"/>
<accession>A0A834I7B7</accession>
<dbReference type="Proteomes" id="UP000625711">
    <property type="component" value="Unassembled WGS sequence"/>
</dbReference>
<sequence length="70" mass="7643">MTRITICDISLTHPVADLLSAVSRHPRSDQSGVVTPDRGSNRPVRIRPLPLPSQEYGEPYFCRPGLSNGG</sequence>
<keyword evidence="3" id="KW-1185">Reference proteome</keyword>
<evidence type="ECO:0000313" key="2">
    <source>
        <dbReference type="EMBL" id="KAF7268422.1"/>
    </source>
</evidence>
<proteinExistence type="predicted"/>
<dbReference type="EMBL" id="JAACXV010014323">
    <property type="protein sequence ID" value="KAF7268422.1"/>
    <property type="molecule type" value="Genomic_DNA"/>
</dbReference>
<name>A0A834I7B7_RHYFE</name>
<protein>
    <submittedName>
        <fullName evidence="2">Uncharacterized protein</fullName>
    </submittedName>
</protein>
<reference evidence="2" key="1">
    <citation type="submission" date="2020-08" db="EMBL/GenBank/DDBJ databases">
        <title>Genome sequencing and assembly of the red palm weevil Rhynchophorus ferrugineus.</title>
        <authorList>
            <person name="Dias G.B."/>
            <person name="Bergman C.M."/>
            <person name="Manee M."/>
        </authorList>
    </citation>
    <scope>NUCLEOTIDE SEQUENCE</scope>
    <source>
        <strain evidence="2">AA-2017</strain>
        <tissue evidence="2">Whole larva</tissue>
    </source>
</reference>
<evidence type="ECO:0000256" key="1">
    <source>
        <dbReference type="SAM" id="MobiDB-lite"/>
    </source>
</evidence>
<evidence type="ECO:0000313" key="3">
    <source>
        <dbReference type="Proteomes" id="UP000625711"/>
    </source>
</evidence>
<feature type="region of interest" description="Disordered" evidence="1">
    <location>
        <begin position="22"/>
        <end position="70"/>
    </location>
</feature>
<comment type="caution">
    <text evidence="2">The sequence shown here is derived from an EMBL/GenBank/DDBJ whole genome shotgun (WGS) entry which is preliminary data.</text>
</comment>
<organism evidence="2 3">
    <name type="scientific">Rhynchophorus ferrugineus</name>
    <name type="common">Red palm weevil</name>
    <name type="synonym">Curculio ferrugineus</name>
    <dbReference type="NCBI Taxonomy" id="354439"/>
    <lineage>
        <taxon>Eukaryota</taxon>
        <taxon>Metazoa</taxon>
        <taxon>Ecdysozoa</taxon>
        <taxon>Arthropoda</taxon>
        <taxon>Hexapoda</taxon>
        <taxon>Insecta</taxon>
        <taxon>Pterygota</taxon>
        <taxon>Neoptera</taxon>
        <taxon>Endopterygota</taxon>
        <taxon>Coleoptera</taxon>
        <taxon>Polyphaga</taxon>
        <taxon>Cucujiformia</taxon>
        <taxon>Curculionidae</taxon>
        <taxon>Dryophthorinae</taxon>
        <taxon>Rhynchophorus</taxon>
    </lineage>
</organism>